<organism evidence="3 4">
    <name type="scientific">Lophiotrema nucula</name>
    <dbReference type="NCBI Taxonomy" id="690887"/>
    <lineage>
        <taxon>Eukaryota</taxon>
        <taxon>Fungi</taxon>
        <taxon>Dikarya</taxon>
        <taxon>Ascomycota</taxon>
        <taxon>Pezizomycotina</taxon>
        <taxon>Dothideomycetes</taxon>
        <taxon>Pleosporomycetidae</taxon>
        <taxon>Pleosporales</taxon>
        <taxon>Lophiotremataceae</taxon>
        <taxon>Lophiotrema</taxon>
    </lineage>
</organism>
<gene>
    <name evidence="3" type="ORF">BDV96DRAFT_477408</name>
</gene>
<dbReference type="InterPro" id="IPR033121">
    <property type="entry name" value="PEPTIDASE_A1"/>
</dbReference>
<keyword evidence="1" id="KW-0472">Membrane</keyword>
<feature type="non-terminal residue" evidence="3">
    <location>
        <position position="1"/>
    </location>
</feature>
<feature type="transmembrane region" description="Helical" evidence="1">
    <location>
        <begin position="413"/>
        <end position="437"/>
    </location>
</feature>
<dbReference type="InterPro" id="IPR021109">
    <property type="entry name" value="Peptidase_aspartic_dom_sf"/>
</dbReference>
<dbReference type="AlphaFoldDB" id="A0A6A5Z6A8"/>
<keyword evidence="1" id="KW-0812">Transmembrane</keyword>
<evidence type="ECO:0000313" key="3">
    <source>
        <dbReference type="EMBL" id="KAF2114347.1"/>
    </source>
</evidence>
<dbReference type="Proteomes" id="UP000799770">
    <property type="component" value="Unassembled WGS sequence"/>
</dbReference>
<accession>A0A6A5Z6A8</accession>
<evidence type="ECO:0000313" key="4">
    <source>
        <dbReference type="Proteomes" id="UP000799770"/>
    </source>
</evidence>
<dbReference type="OrthoDB" id="4074350at2759"/>
<sequence>PSPIIFPSAGQWDGNDGSWSTFVIRVGSPEQVFRVLPISAIGETFVPIADACNTNDTNCPGQRGVYPFEGFPSRGFQSSNSSTWSSIGLYSANLDTQLGYDVNGMYGHDTLGLGLQSSEGPSLTDQTVAGIVDDNFWMGMIGLNPISSNFSGFDHPQRSFMTSLSDEGRIPSLSYGYTAGSAYRTPRIPGSLILGGYEPLRFQSSNISFPFGPDTRPLALKLQRISAEDTLQGVRSLLDSEIYVQIDFTIPHFWLPQDVCDRFEDAFGLHFDSDTDLYLVNNTMHEELRSKNVAVTITFGYSDDPSGFVNINLPYAAFDLEASHGYRGLKNTTRYFPLRRAANDTQYTLGRVLLQEAYLIVDYEHRNFSIHQAEFPEFGNETLTVPMISPKYALTPRNGTTESGRASQKSSRFTAGIIAGPVIAMLVIFAVSFTIIWKRRHAPRRAVEEDKH</sequence>
<evidence type="ECO:0000259" key="2">
    <source>
        <dbReference type="PROSITE" id="PS51767"/>
    </source>
</evidence>
<dbReference type="SUPFAM" id="SSF50630">
    <property type="entry name" value="Acid proteases"/>
    <property type="match status" value="1"/>
</dbReference>
<dbReference type="PROSITE" id="PS51767">
    <property type="entry name" value="PEPTIDASE_A1"/>
    <property type="match status" value="1"/>
</dbReference>
<dbReference type="EMBL" id="ML977325">
    <property type="protein sequence ID" value="KAF2114347.1"/>
    <property type="molecule type" value="Genomic_DNA"/>
</dbReference>
<dbReference type="Gene3D" id="2.40.70.10">
    <property type="entry name" value="Acid Proteases"/>
    <property type="match status" value="2"/>
</dbReference>
<proteinExistence type="predicted"/>
<name>A0A6A5Z6A8_9PLEO</name>
<evidence type="ECO:0000256" key="1">
    <source>
        <dbReference type="SAM" id="Phobius"/>
    </source>
</evidence>
<reference evidence="3" key="1">
    <citation type="journal article" date="2020" name="Stud. Mycol.">
        <title>101 Dothideomycetes genomes: a test case for predicting lifestyles and emergence of pathogens.</title>
        <authorList>
            <person name="Haridas S."/>
            <person name="Albert R."/>
            <person name="Binder M."/>
            <person name="Bloem J."/>
            <person name="Labutti K."/>
            <person name="Salamov A."/>
            <person name="Andreopoulos B."/>
            <person name="Baker S."/>
            <person name="Barry K."/>
            <person name="Bills G."/>
            <person name="Bluhm B."/>
            <person name="Cannon C."/>
            <person name="Castanera R."/>
            <person name="Culley D."/>
            <person name="Daum C."/>
            <person name="Ezra D."/>
            <person name="Gonzalez J."/>
            <person name="Henrissat B."/>
            <person name="Kuo A."/>
            <person name="Liang C."/>
            <person name="Lipzen A."/>
            <person name="Lutzoni F."/>
            <person name="Magnuson J."/>
            <person name="Mondo S."/>
            <person name="Nolan M."/>
            <person name="Ohm R."/>
            <person name="Pangilinan J."/>
            <person name="Park H.-J."/>
            <person name="Ramirez L."/>
            <person name="Alfaro M."/>
            <person name="Sun H."/>
            <person name="Tritt A."/>
            <person name="Yoshinaga Y."/>
            <person name="Zwiers L.-H."/>
            <person name="Turgeon B."/>
            <person name="Goodwin S."/>
            <person name="Spatafora J."/>
            <person name="Crous P."/>
            <person name="Grigoriev I."/>
        </authorList>
    </citation>
    <scope>NUCLEOTIDE SEQUENCE</scope>
    <source>
        <strain evidence="3">CBS 627.86</strain>
    </source>
</reference>
<keyword evidence="4" id="KW-1185">Reference proteome</keyword>
<keyword evidence="1" id="KW-1133">Transmembrane helix</keyword>
<feature type="non-terminal residue" evidence="3">
    <location>
        <position position="452"/>
    </location>
</feature>
<feature type="domain" description="Peptidase A1" evidence="2">
    <location>
        <begin position="20"/>
        <end position="371"/>
    </location>
</feature>
<protein>
    <submittedName>
        <fullName evidence="3">Aspartic peptidase domain-containing protein</fullName>
    </submittedName>
</protein>